<evidence type="ECO:0000313" key="1">
    <source>
        <dbReference type="EMBL" id="CAD2174562.1"/>
    </source>
</evidence>
<comment type="caution">
    <text evidence="1">The sequence shown here is derived from an EMBL/GenBank/DDBJ whole genome shotgun (WGS) entry which is preliminary data.</text>
</comment>
<dbReference type="EMBL" id="CAJEWN010000238">
    <property type="protein sequence ID" value="CAD2174562.1"/>
    <property type="molecule type" value="Genomic_DNA"/>
</dbReference>
<reference evidence="1 2" key="1">
    <citation type="submission" date="2020-08" db="EMBL/GenBank/DDBJ databases">
        <authorList>
            <person name="Koutsovoulos G."/>
            <person name="Danchin GJ E."/>
        </authorList>
    </citation>
    <scope>NUCLEOTIDE SEQUENCE [LARGE SCALE GENOMIC DNA]</scope>
</reference>
<evidence type="ECO:0000313" key="2">
    <source>
        <dbReference type="Proteomes" id="UP000580250"/>
    </source>
</evidence>
<name>A0A6V7VI39_MELEN</name>
<protein>
    <submittedName>
        <fullName evidence="1">Uncharacterized protein</fullName>
    </submittedName>
</protein>
<proteinExistence type="predicted"/>
<gene>
    <name evidence="1" type="ORF">MENT_LOCUS26237</name>
</gene>
<dbReference type="Proteomes" id="UP000580250">
    <property type="component" value="Unassembled WGS sequence"/>
</dbReference>
<organism evidence="1 2">
    <name type="scientific">Meloidogyne enterolobii</name>
    <name type="common">Root-knot nematode worm</name>
    <name type="synonym">Meloidogyne mayaguensis</name>
    <dbReference type="NCBI Taxonomy" id="390850"/>
    <lineage>
        <taxon>Eukaryota</taxon>
        <taxon>Metazoa</taxon>
        <taxon>Ecdysozoa</taxon>
        <taxon>Nematoda</taxon>
        <taxon>Chromadorea</taxon>
        <taxon>Rhabditida</taxon>
        <taxon>Tylenchina</taxon>
        <taxon>Tylenchomorpha</taxon>
        <taxon>Tylenchoidea</taxon>
        <taxon>Meloidogynidae</taxon>
        <taxon>Meloidogyninae</taxon>
        <taxon>Meloidogyne</taxon>
    </lineage>
</organism>
<sequence length="129" mass="14459">MCLIALVFSDDPQKCGDGYDECSPGYTCEGDKCVKKIPPTTTTTKKPSTPKPSKPKIKNLKNIHFQNDVVREVVVSGVFHHSCATRVNTAVSLQHQQQHQNLHLVRMIMTVHLDIIAIMKFVFLSLDLL</sequence>
<dbReference type="AlphaFoldDB" id="A0A6V7VI39"/>
<accession>A0A6V7VI39</accession>